<proteinExistence type="predicted"/>
<keyword evidence="2" id="KW-1185">Reference proteome</keyword>
<reference evidence="1 2" key="1">
    <citation type="submission" date="2023-08" db="EMBL/GenBank/DDBJ databases">
        <title>A Necator americanus chromosomal reference genome.</title>
        <authorList>
            <person name="Ilik V."/>
            <person name="Petrzelkova K.J."/>
            <person name="Pardy F."/>
            <person name="Fuh T."/>
            <person name="Niatou-Singa F.S."/>
            <person name="Gouil Q."/>
            <person name="Baker L."/>
            <person name="Ritchie M.E."/>
            <person name="Jex A.R."/>
            <person name="Gazzola D."/>
            <person name="Li H."/>
            <person name="Toshio Fujiwara R."/>
            <person name="Zhan B."/>
            <person name="Aroian R.V."/>
            <person name="Pafco B."/>
            <person name="Schwarz E.M."/>
        </authorList>
    </citation>
    <scope>NUCLEOTIDE SEQUENCE [LARGE SCALE GENOMIC DNA]</scope>
    <source>
        <strain evidence="1 2">Aroian</strain>
        <tissue evidence="1">Whole animal</tissue>
    </source>
</reference>
<evidence type="ECO:0000313" key="1">
    <source>
        <dbReference type="EMBL" id="KAK6728736.1"/>
    </source>
</evidence>
<dbReference type="Proteomes" id="UP001303046">
    <property type="component" value="Unassembled WGS sequence"/>
</dbReference>
<accession>A0ABR1BQP2</accession>
<name>A0ABR1BQP2_NECAM</name>
<comment type="caution">
    <text evidence="1">The sequence shown here is derived from an EMBL/GenBank/DDBJ whole genome shotgun (WGS) entry which is preliminary data.</text>
</comment>
<organism evidence="1 2">
    <name type="scientific">Necator americanus</name>
    <name type="common">Human hookworm</name>
    <dbReference type="NCBI Taxonomy" id="51031"/>
    <lineage>
        <taxon>Eukaryota</taxon>
        <taxon>Metazoa</taxon>
        <taxon>Ecdysozoa</taxon>
        <taxon>Nematoda</taxon>
        <taxon>Chromadorea</taxon>
        <taxon>Rhabditida</taxon>
        <taxon>Rhabditina</taxon>
        <taxon>Rhabditomorpha</taxon>
        <taxon>Strongyloidea</taxon>
        <taxon>Ancylostomatidae</taxon>
        <taxon>Bunostominae</taxon>
        <taxon>Necator</taxon>
    </lineage>
</organism>
<evidence type="ECO:0000313" key="2">
    <source>
        <dbReference type="Proteomes" id="UP001303046"/>
    </source>
</evidence>
<sequence>MTIEDMDEIASVASSNVDRWHTNSGKRVHREFVTNSTVAGAAGLAELEADHPFHTLHQLGEHLLLYLGLGFKYGTQSFSIHFGVAAQCTRRNTTAVKADRPGSLPGLRGCLFSSSTSQKERAVLRLDPQFDLAWSRGWSRCSRSRL</sequence>
<gene>
    <name evidence="1" type="primary">Necator_chrI.g2156</name>
    <name evidence="1" type="ORF">RB195_006029</name>
</gene>
<dbReference type="EMBL" id="JAVFWL010000001">
    <property type="protein sequence ID" value="KAK6728736.1"/>
    <property type="molecule type" value="Genomic_DNA"/>
</dbReference>
<protein>
    <submittedName>
        <fullName evidence="1">Uncharacterized protein</fullName>
    </submittedName>
</protein>